<name>A0AAV1C0F9_OLDCO</name>
<gene>
    <name evidence="2" type="ORF">OLC1_LOCUS1536</name>
</gene>
<reference evidence="2" key="1">
    <citation type="submission" date="2023-03" db="EMBL/GenBank/DDBJ databases">
        <authorList>
            <person name="Julca I."/>
        </authorList>
    </citation>
    <scope>NUCLEOTIDE SEQUENCE</scope>
</reference>
<protein>
    <submittedName>
        <fullName evidence="2">OLC1v1023638C1</fullName>
    </submittedName>
</protein>
<keyword evidence="3" id="KW-1185">Reference proteome</keyword>
<dbReference type="Proteomes" id="UP001161247">
    <property type="component" value="Chromosome 1"/>
</dbReference>
<evidence type="ECO:0000313" key="2">
    <source>
        <dbReference type="EMBL" id="CAI9089129.1"/>
    </source>
</evidence>
<organism evidence="2 3">
    <name type="scientific">Oldenlandia corymbosa var. corymbosa</name>
    <dbReference type="NCBI Taxonomy" id="529605"/>
    <lineage>
        <taxon>Eukaryota</taxon>
        <taxon>Viridiplantae</taxon>
        <taxon>Streptophyta</taxon>
        <taxon>Embryophyta</taxon>
        <taxon>Tracheophyta</taxon>
        <taxon>Spermatophyta</taxon>
        <taxon>Magnoliopsida</taxon>
        <taxon>eudicotyledons</taxon>
        <taxon>Gunneridae</taxon>
        <taxon>Pentapetalae</taxon>
        <taxon>asterids</taxon>
        <taxon>lamiids</taxon>
        <taxon>Gentianales</taxon>
        <taxon>Rubiaceae</taxon>
        <taxon>Rubioideae</taxon>
        <taxon>Spermacoceae</taxon>
        <taxon>Hedyotis-Oldenlandia complex</taxon>
        <taxon>Oldenlandia</taxon>
    </lineage>
</organism>
<proteinExistence type="predicted"/>
<sequence length="79" mass="8995">MLIKASDVEARKKSKQDHAIEKESIVDKNEVVPPITKNTKKAVTQQIKQTRPTEEMDFDANLGANLQHPPPGREEQRDF</sequence>
<evidence type="ECO:0000313" key="3">
    <source>
        <dbReference type="Proteomes" id="UP001161247"/>
    </source>
</evidence>
<accession>A0AAV1C0F9</accession>
<feature type="region of interest" description="Disordered" evidence="1">
    <location>
        <begin position="49"/>
        <end position="79"/>
    </location>
</feature>
<dbReference type="EMBL" id="OX459118">
    <property type="protein sequence ID" value="CAI9089129.1"/>
    <property type="molecule type" value="Genomic_DNA"/>
</dbReference>
<dbReference type="AlphaFoldDB" id="A0AAV1C0F9"/>
<evidence type="ECO:0000256" key="1">
    <source>
        <dbReference type="SAM" id="MobiDB-lite"/>
    </source>
</evidence>
<feature type="region of interest" description="Disordered" evidence="1">
    <location>
        <begin position="1"/>
        <end position="25"/>
    </location>
</feature>